<gene>
    <name evidence="1" type="ORF">ACH5RR_021814</name>
</gene>
<sequence length="180" mass="20241">MVQEIEHNTSLTPINALSGLNPLSFPRQCHPTPLSTALEFTLVDERTTVGNGDLPRIAQLVARALAKSVKLSRDKIYVEDLRSAERYEAQLKLQEFSKSVYIIMGFIAACDVVVKDNFPEVNLEKTGVYDLKVRKDVLNELDAKLLAARRIPNLAEEGRTSPTWSIGKLSRHWLFVHSLL</sequence>
<dbReference type="Proteomes" id="UP001630127">
    <property type="component" value="Unassembled WGS sequence"/>
</dbReference>
<evidence type="ECO:0000313" key="1">
    <source>
        <dbReference type="EMBL" id="KAL3519225.1"/>
    </source>
</evidence>
<name>A0ABD2ZLY8_9GENT</name>
<accession>A0ABD2ZLY8</accession>
<reference evidence="1 2" key="1">
    <citation type="submission" date="2024-11" db="EMBL/GenBank/DDBJ databases">
        <title>A near-complete genome assembly of Cinchona calisaya.</title>
        <authorList>
            <person name="Lian D.C."/>
            <person name="Zhao X.W."/>
            <person name="Wei L."/>
        </authorList>
    </citation>
    <scope>NUCLEOTIDE SEQUENCE [LARGE SCALE GENOMIC DNA]</scope>
    <source>
        <tissue evidence="1">Nenye</tissue>
    </source>
</reference>
<organism evidence="1 2">
    <name type="scientific">Cinchona calisaya</name>
    <dbReference type="NCBI Taxonomy" id="153742"/>
    <lineage>
        <taxon>Eukaryota</taxon>
        <taxon>Viridiplantae</taxon>
        <taxon>Streptophyta</taxon>
        <taxon>Embryophyta</taxon>
        <taxon>Tracheophyta</taxon>
        <taxon>Spermatophyta</taxon>
        <taxon>Magnoliopsida</taxon>
        <taxon>eudicotyledons</taxon>
        <taxon>Gunneridae</taxon>
        <taxon>Pentapetalae</taxon>
        <taxon>asterids</taxon>
        <taxon>lamiids</taxon>
        <taxon>Gentianales</taxon>
        <taxon>Rubiaceae</taxon>
        <taxon>Cinchonoideae</taxon>
        <taxon>Cinchoneae</taxon>
        <taxon>Cinchona</taxon>
    </lineage>
</organism>
<proteinExistence type="predicted"/>
<evidence type="ECO:0000313" key="2">
    <source>
        <dbReference type="Proteomes" id="UP001630127"/>
    </source>
</evidence>
<dbReference type="EMBL" id="JBJUIK010000009">
    <property type="protein sequence ID" value="KAL3519225.1"/>
    <property type="molecule type" value="Genomic_DNA"/>
</dbReference>
<protein>
    <submittedName>
        <fullName evidence="1">Uncharacterized protein</fullName>
    </submittedName>
</protein>
<keyword evidence="2" id="KW-1185">Reference proteome</keyword>
<comment type="caution">
    <text evidence="1">The sequence shown here is derived from an EMBL/GenBank/DDBJ whole genome shotgun (WGS) entry which is preliminary data.</text>
</comment>
<dbReference type="AlphaFoldDB" id="A0ABD2ZLY8"/>